<sequence>MNYSIPKHDPFDLLIFARKIANQAHSEGIVTLNKTMMRACQSHMGAIVADSVLQAGVNYRAVVLPRINNILTNFSEFDTLSKLLSIIDESMIGLFLQWKHETKIERFKSVVLFLKDECIESQIDLRECLLTEKFRNNFQKINGVGPKTIDYMSCLIGLNSIAVDRHIRSFAVRAGVKTKDYDFLKNVFCYAADLLKISRRDFDSWVWQQESERFSAQLPLAI</sequence>
<comment type="caution">
    <text evidence="1">The sequence shown here is derived from an EMBL/GenBank/DDBJ whole genome shotgun (WGS) entry which is preliminary data.</text>
</comment>
<name>A0A421DIZ9_9GAMM</name>
<keyword evidence="2" id="KW-1185">Reference proteome</keyword>
<dbReference type="OrthoDB" id="12078at2"/>
<dbReference type="GO" id="GO:0006281">
    <property type="term" value="P:DNA repair"/>
    <property type="evidence" value="ECO:0007669"/>
    <property type="project" value="InterPro"/>
</dbReference>
<evidence type="ECO:0008006" key="3">
    <source>
        <dbReference type="Google" id="ProtNLM"/>
    </source>
</evidence>
<evidence type="ECO:0000313" key="2">
    <source>
        <dbReference type="Proteomes" id="UP000285648"/>
    </source>
</evidence>
<gene>
    <name evidence="1" type="ORF">BIY29_18765</name>
</gene>
<accession>A0A421DIZ9</accession>
<dbReference type="RefSeq" id="WP_121576658.1">
    <property type="nucleotide sequence ID" value="NZ_MJLZ01000079.1"/>
</dbReference>
<evidence type="ECO:0000313" key="1">
    <source>
        <dbReference type="EMBL" id="RLM18007.1"/>
    </source>
</evidence>
<dbReference type="SUPFAM" id="SSF48150">
    <property type="entry name" value="DNA-glycosylase"/>
    <property type="match status" value="1"/>
</dbReference>
<dbReference type="InterPro" id="IPR011257">
    <property type="entry name" value="DNA_glycosylase"/>
</dbReference>
<proteinExistence type="predicted"/>
<organism evidence="1 2">
    <name type="scientific">Brenneria alni</name>
    <dbReference type="NCBI Taxonomy" id="71656"/>
    <lineage>
        <taxon>Bacteria</taxon>
        <taxon>Pseudomonadati</taxon>
        <taxon>Pseudomonadota</taxon>
        <taxon>Gammaproteobacteria</taxon>
        <taxon>Enterobacterales</taxon>
        <taxon>Pectobacteriaceae</taxon>
        <taxon>Brenneria</taxon>
    </lineage>
</organism>
<dbReference type="EMBL" id="MJLZ01000079">
    <property type="protein sequence ID" value="RLM18007.1"/>
    <property type="molecule type" value="Genomic_DNA"/>
</dbReference>
<reference evidence="1 2" key="1">
    <citation type="submission" date="2016-09" db="EMBL/GenBank/DDBJ databases">
        <authorList>
            <person name="Doonan J."/>
            <person name="Pachebat J.A."/>
            <person name="Golyshin P.N."/>
            <person name="Denman S."/>
            <person name="Mcdonald J.E."/>
        </authorList>
    </citation>
    <scope>NUCLEOTIDE SEQUENCE [LARGE SCALE GENOMIC DNA]</scope>
    <source>
        <strain evidence="1 2">NCPPB 3934</strain>
    </source>
</reference>
<dbReference type="AlphaFoldDB" id="A0A421DIZ9"/>
<dbReference type="GO" id="GO:0003824">
    <property type="term" value="F:catalytic activity"/>
    <property type="evidence" value="ECO:0007669"/>
    <property type="project" value="InterPro"/>
</dbReference>
<dbReference type="Proteomes" id="UP000285648">
    <property type="component" value="Unassembled WGS sequence"/>
</dbReference>
<protein>
    <recommendedName>
        <fullName evidence="3">DNA lyase</fullName>
    </recommendedName>
</protein>